<dbReference type="EMBL" id="CP048788">
    <property type="protein sequence ID" value="QJF50392.1"/>
    <property type="molecule type" value="Genomic_DNA"/>
</dbReference>
<reference evidence="2 3" key="1">
    <citation type="submission" date="2020-02" db="EMBL/GenBank/DDBJ databases">
        <title>Genome sequence of Roseobacter ponti.</title>
        <authorList>
            <person name="Hollensteiner J."/>
            <person name="Schneider D."/>
            <person name="Poehlein A."/>
            <person name="Daniel R."/>
        </authorList>
    </citation>
    <scope>NUCLEOTIDE SEQUENCE [LARGE SCALE GENOMIC DNA]</scope>
    <source>
        <strain evidence="2 3">DSM 106830</strain>
    </source>
</reference>
<accession>A0A858SRC9</accession>
<dbReference type="KEGG" id="rpon:G3256_04045"/>
<dbReference type="RefSeq" id="WP_169639608.1">
    <property type="nucleotide sequence ID" value="NZ_CP048788.1"/>
</dbReference>
<keyword evidence="3" id="KW-1185">Reference proteome</keyword>
<protein>
    <submittedName>
        <fullName evidence="2">Uncharacterized protein</fullName>
    </submittedName>
</protein>
<evidence type="ECO:0000313" key="3">
    <source>
        <dbReference type="Proteomes" id="UP000503308"/>
    </source>
</evidence>
<dbReference type="AlphaFoldDB" id="A0A858SRC9"/>
<proteinExistence type="predicted"/>
<feature type="transmembrane region" description="Helical" evidence="1">
    <location>
        <begin position="215"/>
        <end position="238"/>
    </location>
</feature>
<name>A0A858SRC9_9RHOB</name>
<keyword evidence="1" id="KW-1133">Transmembrane helix</keyword>
<evidence type="ECO:0000256" key="1">
    <source>
        <dbReference type="SAM" id="Phobius"/>
    </source>
</evidence>
<keyword evidence="1" id="KW-0472">Membrane</keyword>
<feature type="transmembrane region" description="Helical" evidence="1">
    <location>
        <begin position="288"/>
        <end position="316"/>
    </location>
</feature>
<dbReference type="Proteomes" id="UP000503308">
    <property type="component" value="Chromosome"/>
</dbReference>
<keyword evidence="1" id="KW-0812">Transmembrane</keyword>
<evidence type="ECO:0000313" key="2">
    <source>
        <dbReference type="EMBL" id="QJF50392.1"/>
    </source>
</evidence>
<feature type="transmembrane region" description="Helical" evidence="1">
    <location>
        <begin position="244"/>
        <end position="261"/>
    </location>
</feature>
<sequence>MKQVTLSVALEVRPESAARVASLIEDLKDREDHPSGGTVDNFARLREGIPCLHFMSISVFTNSSYDPTLILEANFDGEPADFWKQADALMGEALREIIRCCKAPLDEDGPLYHKVTAEGSSVPATRYLEARAGAPSVFHHGNRGLARDRILNDARLFRALRAELDNPDNQGPTPYRNASLQEVHRRLRDAMLPDHPWLDEPAPARVPMAQRIGDIIRLLLFVTFVIAVFSAPGILIAAWLDPQIFVTLVIVLFAVLAFGIVRKFDPLPGTEVTTGFSLARFVLRNLPLILLIVVPPLVILIILALCFVGLLAGLGLAEGGFDDWNWPVVRTVLLGQLGMLFTVPATILWLRYLERRDTSQDAPPVDADMVAQMARREDWISQNHMGSIVNVRPGVLRTLIVRTGHRGLGLLLRVKATTGYLGSMRTVHFAHWAFLNNNSQLLFVSNFDQSWGSYLDDFIEKAHVGLTLAWGCGVGFPPTRYLIFDGASHGRRFKNWALASRSVSRFWYSAYPGLSVDQVERNHRVATGLRKSEMTPGDIRTWMRDL</sequence>
<organism evidence="2 3">
    <name type="scientific">Roseobacter ponti</name>
    <dbReference type="NCBI Taxonomy" id="1891787"/>
    <lineage>
        <taxon>Bacteria</taxon>
        <taxon>Pseudomonadati</taxon>
        <taxon>Pseudomonadota</taxon>
        <taxon>Alphaproteobacteria</taxon>
        <taxon>Rhodobacterales</taxon>
        <taxon>Roseobacteraceae</taxon>
        <taxon>Roseobacter</taxon>
    </lineage>
</organism>
<feature type="transmembrane region" description="Helical" evidence="1">
    <location>
        <begin position="328"/>
        <end position="350"/>
    </location>
</feature>
<gene>
    <name evidence="2" type="ORF">G3256_04045</name>
</gene>